<gene>
    <name evidence="4" type="ORF">LTR84_003179</name>
</gene>
<evidence type="ECO:0000256" key="2">
    <source>
        <dbReference type="SAM" id="MobiDB-lite"/>
    </source>
</evidence>
<dbReference type="PANTHER" id="PTHR46910:SF5">
    <property type="entry name" value="ZN(II)2CYS6 TRANSCRIPTION FACTOR (EUROFUNG)"/>
    <property type="match status" value="1"/>
</dbReference>
<dbReference type="GO" id="GO:0003677">
    <property type="term" value="F:DNA binding"/>
    <property type="evidence" value="ECO:0007669"/>
    <property type="project" value="InterPro"/>
</dbReference>
<feature type="compositionally biased region" description="Pro residues" evidence="2">
    <location>
        <begin position="77"/>
        <end position="86"/>
    </location>
</feature>
<organism evidence="4 5">
    <name type="scientific">Exophiala bonariae</name>
    <dbReference type="NCBI Taxonomy" id="1690606"/>
    <lineage>
        <taxon>Eukaryota</taxon>
        <taxon>Fungi</taxon>
        <taxon>Dikarya</taxon>
        <taxon>Ascomycota</taxon>
        <taxon>Pezizomycotina</taxon>
        <taxon>Eurotiomycetes</taxon>
        <taxon>Chaetothyriomycetidae</taxon>
        <taxon>Chaetothyriales</taxon>
        <taxon>Herpotrichiellaceae</taxon>
        <taxon>Exophiala</taxon>
    </lineage>
</organism>
<keyword evidence="1" id="KW-0539">Nucleus</keyword>
<dbReference type="RefSeq" id="XP_064705754.1">
    <property type="nucleotide sequence ID" value="XM_064846774.1"/>
</dbReference>
<protein>
    <recommendedName>
        <fullName evidence="3">Xylanolytic transcriptional activator regulatory domain-containing protein</fullName>
    </recommendedName>
</protein>
<dbReference type="CDD" id="cd12148">
    <property type="entry name" value="fungal_TF_MHR"/>
    <property type="match status" value="1"/>
</dbReference>
<keyword evidence="5" id="KW-1185">Reference proteome</keyword>
<dbReference type="GO" id="GO:0006351">
    <property type="term" value="P:DNA-templated transcription"/>
    <property type="evidence" value="ECO:0007669"/>
    <property type="project" value="InterPro"/>
</dbReference>
<dbReference type="AlphaFoldDB" id="A0AAV9NAC3"/>
<evidence type="ECO:0000313" key="4">
    <source>
        <dbReference type="EMBL" id="KAK5051527.1"/>
    </source>
</evidence>
<dbReference type="Proteomes" id="UP001358417">
    <property type="component" value="Unassembled WGS sequence"/>
</dbReference>
<evidence type="ECO:0000256" key="1">
    <source>
        <dbReference type="ARBA" id="ARBA00023242"/>
    </source>
</evidence>
<dbReference type="PANTHER" id="PTHR46910">
    <property type="entry name" value="TRANSCRIPTION FACTOR PDR1"/>
    <property type="match status" value="1"/>
</dbReference>
<dbReference type="SMART" id="SM00906">
    <property type="entry name" value="Fungal_trans"/>
    <property type="match status" value="1"/>
</dbReference>
<comment type="caution">
    <text evidence="4">The sequence shown here is derived from an EMBL/GenBank/DDBJ whole genome shotgun (WGS) entry which is preliminary data.</text>
</comment>
<sequence>MESEHKTPLIWIPAGTKGKDEELVVSRFAIVLATSVGPGNEQKIDNIVGGIEDIKRLLHRKDVVAVNTLSSDIPESYPRPPKPPARVPETQPSSRPKEINTDWDTSHHIVEFVKAVVQNCDLQLPNLELGQAVSSLSAIITVTDDKVLDQHSDCGLLARYIPHVPPSLPPLKAAVDLLRWAKEHKHYILITHISRILPLEKFTEICQKVYFAVDGYNELEFILANGYLSYVSFEYFVASGNEEYNEYCNLCWRNLVKAFTRLPLVLPHSIESIAVLALGVSIPGNNCKVNTSDRYLSQTFNAIENSKSSLAWTFISYAANLCLTLGYHRNDTTTNNKSDLRINQESLFWLVYNLEKGLSLRLSRSSNIRDRDITLPVNSNALRRTRQAMIQGQVYDQLYSPSGLAKPEGERRTIASALAQGLREIIQDTHVDIMNAEQLDPNVDPMGIVYLRCDLVCTSSTLALILRAAPTEGKAESRASDDCIAVAREVMEIHQQCMNSVRNCKGNTAMLQKYINWAVLHTPFIPFSILFTQAVQHLDESDLSRIERFASSLKPEPPVSASPSHPYRIYELLSRTARLCVDSQIQRHAQSQPVLSSTEGRFSAAEDAGFGSQQDRCNPGVDALAGVDDLDLADIDFHVDGLSEWYYGNQQIMNLMDDDAMTWTY</sequence>
<accession>A0AAV9NAC3</accession>
<name>A0AAV9NAC3_9EURO</name>
<proteinExistence type="predicted"/>
<reference evidence="4 5" key="1">
    <citation type="submission" date="2023-08" db="EMBL/GenBank/DDBJ databases">
        <title>Black Yeasts Isolated from many extreme environments.</title>
        <authorList>
            <person name="Coleine C."/>
            <person name="Stajich J.E."/>
            <person name="Selbmann L."/>
        </authorList>
    </citation>
    <scope>NUCLEOTIDE SEQUENCE [LARGE SCALE GENOMIC DNA]</scope>
    <source>
        <strain evidence="4 5">CCFEE 5792</strain>
    </source>
</reference>
<feature type="domain" description="Xylanolytic transcriptional activator regulatory" evidence="3">
    <location>
        <begin position="311"/>
        <end position="382"/>
    </location>
</feature>
<dbReference type="GO" id="GO:0003700">
    <property type="term" value="F:DNA-binding transcription factor activity"/>
    <property type="evidence" value="ECO:0007669"/>
    <property type="project" value="InterPro"/>
</dbReference>
<evidence type="ECO:0000259" key="3">
    <source>
        <dbReference type="SMART" id="SM00906"/>
    </source>
</evidence>
<dbReference type="InterPro" id="IPR050987">
    <property type="entry name" value="AtrR-like"/>
</dbReference>
<dbReference type="GO" id="GO:0008270">
    <property type="term" value="F:zinc ion binding"/>
    <property type="evidence" value="ECO:0007669"/>
    <property type="project" value="InterPro"/>
</dbReference>
<evidence type="ECO:0000313" key="5">
    <source>
        <dbReference type="Proteomes" id="UP001358417"/>
    </source>
</evidence>
<dbReference type="InterPro" id="IPR007219">
    <property type="entry name" value="XnlR_reg_dom"/>
</dbReference>
<dbReference type="EMBL" id="JAVRRD010000015">
    <property type="protein sequence ID" value="KAK5051527.1"/>
    <property type="molecule type" value="Genomic_DNA"/>
</dbReference>
<feature type="region of interest" description="Disordered" evidence="2">
    <location>
        <begin position="71"/>
        <end position="99"/>
    </location>
</feature>
<dbReference type="Pfam" id="PF04082">
    <property type="entry name" value="Fungal_trans"/>
    <property type="match status" value="1"/>
</dbReference>
<dbReference type="GeneID" id="89971373"/>